<evidence type="ECO:0000313" key="3">
    <source>
        <dbReference type="Proteomes" id="UP000683000"/>
    </source>
</evidence>
<organism evidence="2 3">
    <name type="scientific">Boletus reticuloceps</name>
    <dbReference type="NCBI Taxonomy" id="495285"/>
    <lineage>
        <taxon>Eukaryota</taxon>
        <taxon>Fungi</taxon>
        <taxon>Dikarya</taxon>
        <taxon>Basidiomycota</taxon>
        <taxon>Agaricomycotina</taxon>
        <taxon>Agaricomycetes</taxon>
        <taxon>Agaricomycetidae</taxon>
        <taxon>Boletales</taxon>
        <taxon>Boletineae</taxon>
        <taxon>Boletaceae</taxon>
        <taxon>Boletoideae</taxon>
        <taxon>Boletus</taxon>
    </lineage>
</organism>
<reference evidence="2" key="1">
    <citation type="submission" date="2021-03" db="EMBL/GenBank/DDBJ databases">
        <title>Evolutionary innovations through gain and loss of genes in the ectomycorrhizal Boletales.</title>
        <authorList>
            <person name="Wu G."/>
            <person name="Miyauchi S."/>
            <person name="Morin E."/>
            <person name="Yang Z.-L."/>
            <person name="Xu J."/>
            <person name="Martin F.M."/>
        </authorList>
    </citation>
    <scope>NUCLEOTIDE SEQUENCE</scope>
    <source>
        <strain evidence="2">BR01</strain>
    </source>
</reference>
<proteinExistence type="predicted"/>
<feature type="domain" description="Heterokaryon incompatibility" evidence="1">
    <location>
        <begin position="148"/>
        <end position="243"/>
    </location>
</feature>
<dbReference type="Pfam" id="PF06985">
    <property type="entry name" value="HET"/>
    <property type="match status" value="1"/>
</dbReference>
<dbReference type="InterPro" id="IPR010730">
    <property type="entry name" value="HET"/>
</dbReference>
<gene>
    <name evidence="2" type="ORF">JVT61DRAFT_10610</name>
</gene>
<dbReference type="AlphaFoldDB" id="A0A8I2YFT3"/>
<dbReference type="PANTHER" id="PTHR10622:SF10">
    <property type="entry name" value="HET DOMAIN-CONTAINING PROTEIN"/>
    <property type="match status" value="1"/>
</dbReference>
<sequence length="567" mass="65628">MLSSRNHMTNFRAMKDLVDPTQTPATLRLEQFKNWSPEQLRDLLERRALSRDPTFGSQINNNDPQVHETLRSKLQSHVFHNMPIRVIKLPEMQLIERSAVASYLIRTYVDKNNDMAIHRIMAAKTAERSGKRMRDQAISEWLQNVTKFAILSHTWWREEEPSYIDFDEQRERCERGKRTLKGYSMKLQQFCDIAHRGYGVEFAWADTVCIDKSSSTELDESIRSMFAWYRNSHVCIAYLAETTDLLDCPSDRWFTRGWTLQEILAPHRLKFYNKDWHPLTNFLNDKIEHFDDEWLRLQGQIDPSSRYSHQFHLLHYAIFMATGMDMATICQFRPGIHSPSLPERMKWVARRVTTRTEDKAYCMMGVFGVSMSIAYGEGAARAFFRLFASILEVGYSRDWFIWGGKSVPWEVHPSRMIPSSPECYLARENFEEHDLMSMNAREGEPVTLTNLGLPMKMLVVPARVSYNQDLGTFYHSTDIRISCPLSEEPVIVRGIASDWDGESQGMVTSPQFALGVLNTGSEIAVDWELKVDLLQVGKVGDKQGPCVSMRKEATKDGCEQLERDPYI</sequence>
<protein>
    <recommendedName>
        <fullName evidence="1">Heterokaryon incompatibility domain-containing protein</fullName>
    </recommendedName>
</protein>
<accession>A0A8I2YFT3</accession>
<dbReference type="OrthoDB" id="674604at2759"/>
<evidence type="ECO:0000259" key="1">
    <source>
        <dbReference type="Pfam" id="PF06985"/>
    </source>
</evidence>
<dbReference type="EMBL" id="JAGFBS010000040">
    <property type="protein sequence ID" value="KAG6371072.1"/>
    <property type="molecule type" value="Genomic_DNA"/>
</dbReference>
<dbReference type="PANTHER" id="PTHR10622">
    <property type="entry name" value="HET DOMAIN-CONTAINING PROTEIN"/>
    <property type="match status" value="1"/>
</dbReference>
<dbReference type="Proteomes" id="UP000683000">
    <property type="component" value="Unassembled WGS sequence"/>
</dbReference>
<name>A0A8I2YFT3_9AGAM</name>
<keyword evidence="3" id="KW-1185">Reference proteome</keyword>
<evidence type="ECO:0000313" key="2">
    <source>
        <dbReference type="EMBL" id="KAG6371072.1"/>
    </source>
</evidence>
<comment type="caution">
    <text evidence="2">The sequence shown here is derived from an EMBL/GenBank/DDBJ whole genome shotgun (WGS) entry which is preliminary data.</text>
</comment>